<dbReference type="Proteomes" id="UP000236736">
    <property type="component" value="Unassembled WGS sequence"/>
</dbReference>
<protein>
    <submittedName>
        <fullName evidence="1">Uncharacterized protein</fullName>
    </submittedName>
</protein>
<name>A0A1H5US49_9BACT</name>
<accession>A0A1H5US49</accession>
<sequence length="202" mass="23821">MHFFLLRKEAFEYLNFKAPTSLLKFKDIIDFGLTATSNSLLLLHYQSNTLIEVDFNGVEFQEYQLQTDLMKNFSNAYYHTDRMSNSIQDNMRTAYKSSENFGLTFDPYKKLLYRFGWPGEEISKDIDAVQLSSTPPYFIISIYDESDFSLIQEFTLPRNTYLAHHYFVDEKGLNLFPMHPENPEFNEDEMVIHTFDFSGLKK</sequence>
<dbReference type="AlphaFoldDB" id="A0A1H5US49"/>
<evidence type="ECO:0000313" key="2">
    <source>
        <dbReference type="Proteomes" id="UP000236736"/>
    </source>
</evidence>
<proteinExistence type="predicted"/>
<dbReference type="EMBL" id="FNVR01000005">
    <property type="protein sequence ID" value="SEF77800.1"/>
    <property type="molecule type" value="Genomic_DNA"/>
</dbReference>
<keyword evidence="2" id="KW-1185">Reference proteome</keyword>
<dbReference type="STRING" id="1120964.GCA_001313265_06162"/>
<gene>
    <name evidence="1" type="ORF">SAMN03080598_01350</name>
</gene>
<evidence type="ECO:0000313" key="1">
    <source>
        <dbReference type="EMBL" id="SEF77800.1"/>
    </source>
</evidence>
<organism evidence="1 2">
    <name type="scientific">Algoriphagus boritolerans DSM 17298 = JCM 18970</name>
    <dbReference type="NCBI Taxonomy" id="1120964"/>
    <lineage>
        <taxon>Bacteria</taxon>
        <taxon>Pseudomonadati</taxon>
        <taxon>Bacteroidota</taxon>
        <taxon>Cytophagia</taxon>
        <taxon>Cytophagales</taxon>
        <taxon>Cyclobacteriaceae</taxon>
        <taxon>Algoriphagus</taxon>
    </lineage>
</organism>
<reference evidence="2" key="1">
    <citation type="submission" date="2016-10" db="EMBL/GenBank/DDBJ databases">
        <authorList>
            <person name="Varghese N."/>
            <person name="Submissions S."/>
        </authorList>
    </citation>
    <scope>NUCLEOTIDE SEQUENCE [LARGE SCALE GENOMIC DNA]</scope>
    <source>
        <strain evidence="2">DSM 17298</strain>
    </source>
</reference>